<reference evidence="4" key="1">
    <citation type="submission" date="2025-08" db="UniProtKB">
        <authorList>
            <consortium name="RefSeq"/>
        </authorList>
    </citation>
    <scope>IDENTIFICATION</scope>
    <source>
        <tissue evidence="4">Whole sample</tissue>
    </source>
</reference>
<keyword evidence="3" id="KW-1185">Reference proteome</keyword>
<dbReference type="Proteomes" id="UP000694844">
    <property type="component" value="Chromosome 6"/>
</dbReference>
<evidence type="ECO:0000259" key="2">
    <source>
        <dbReference type="PROSITE" id="PS50942"/>
    </source>
</evidence>
<feature type="region of interest" description="Disordered" evidence="1">
    <location>
        <begin position="232"/>
        <end position="351"/>
    </location>
</feature>
<dbReference type="PANTHER" id="PTHR12276">
    <property type="entry name" value="EPSIN/ENT-RELATED"/>
    <property type="match status" value="1"/>
</dbReference>
<accession>A0A8B8A7S4</accession>
<name>A0A8B8A7S4_CRAVI</name>
<dbReference type="PROSITE" id="PS50942">
    <property type="entry name" value="ENTH"/>
    <property type="match status" value="1"/>
</dbReference>
<evidence type="ECO:0000313" key="3">
    <source>
        <dbReference type="Proteomes" id="UP000694844"/>
    </source>
</evidence>
<gene>
    <name evidence="4" type="primary">LOC111100154</name>
</gene>
<dbReference type="OrthoDB" id="4033880at2759"/>
<feature type="domain" description="ENTH" evidence="2">
    <location>
        <begin position="13"/>
        <end position="146"/>
    </location>
</feature>
<feature type="region of interest" description="Disordered" evidence="1">
    <location>
        <begin position="146"/>
        <end position="193"/>
    </location>
</feature>
<dbReference type="Pfam" id="PF01417">
    <property type="entry name" value="ENTH"/>
    <property type="match status" value="1"/>
</dbReference>
<protein>
    <submittedName>
        <fullName evidence="4">Clathrin interactor 1-like isoform X1</fullName>
    </submittedName>
</protein>
<dbReference type="GO" id="GO:0030276">
    <property type="term" value="F:clathrin binding"/>
    <property type="evidence" value="ECO:0007669"/>
    <property type="project" value="TreeGrafter"/>
</dbReference>
<dbReference type="GO" id="GO:0005886">
    <property type="term" value="C:plasma membrane"/>
    <property type="evidence" value="ECO:0007669"/>
    <property type="project" value="TreeGrafter"/>
</dbReference>
<dbReference type="InterPro" id="IPR013809">
    <property type="entry name" value="ENTH"/>
</dbReference>
<dbReference type="SMART" id="SM00273">
    <property type="entry name" value="ENTH"/>
    <property type="match status" value="1"/>
</dbReference>
<dbReference type="GO" id="GO:0006897">
    <property type="term" value="P:endocytosis"/>
    <property type="evidence" value="ECO:0007669"/>
    <property type="project" value="TreeGrafter"/>
</dbReference>
<dbReference type="GO" id="GO:0030125">
    <property type="term" value="C:clathrin vesicle coat"/>
    <property type="evidence" value="ECO:0007669"/>
    <property type="project" value="TreeGrafter"/>
</dbReference>
<dbReference type="RefSeq" id="XP_022287501.1">
    <property type="nucleotide sequence ID" value="XM_022431793.1"/>
</dbReference>
<dbReference type="KEGG" id="cvn:111100154"/>
<evidence type="ECO:0000256" key="1">
    <source>
        <dbReference type="SAM" id="MobiDB-lite"/>
    </source>
</evidence>
<dbReference type="FunFam" id="1.25.40.90:FF:000006">
    <property type="entry name" value="Clathrin interactor 1"/>
    <property type="match status" value="1"/>
</dbReference>
<sequence>MWKLREITDKVTNVVMNYTEVETKVREATNDDAWGPHGQLMQEVARYTFTYEHFPEVMGMLWKRMLQDNKKNWRRTYKSLLLLAYLVRNGSERCVTSCREHLYDLRGLESYTFTDELGKDQGLNVRTKAKDLVDFIQDDERLREERKKAKKNRDKYIGMSGDNYSTSRYSDRYDEDPVSTGGGGGSSVGSSVGRPKFKLDEIEDWDSGNKSIATEAVDKVKGLWNKVQGRRGPEDIVDYSSNRAPGRKNSLTDFRYCKPSSDEPENKYDDFDDTPSSKYSYKDDDEEFTSVERTHTTRTEKITTNRRTRSVGKKLDLGASSTLGKDKSDTTSQTSSTGVREDFGPSLLDMGNSKASDDGFADFKSAAANGDFNPRGDTVAVSPNKDFGDFAAFDKGSNVAKPSGSDSFADFSQFNPAAASSSNSASTSNDLLDVFGSNSASSANMGNPNMGSMNMPGMNQPMMGVNMNMGMPNQMGVNPQMMGMTSQPQGQMPGMNMASQGMMGPMGMQQPMMQPGMPQNMGFTGNFPMQSTGMVAEKTEITSITSTSETQQKSANTWTDSGQVNINLDGLGASNKFQKQSQPSMNQLQQKSSPGLPVNTWNPELYQMGFPTEYGMMMGNQAGMPGLQHGMQNMSLNQGSMMGQPTPMMGQPTPMMGQPTPMMGQMGMTVGMQGNMGMQAGMMGSMPGGSMGMQSKMMGQSQFQQKTDAAFSSFGNFGKK</sequence>
<dbReference type="GO" id="GO:0005768">
    <property type="term" value="C:endosome"/>
    <property type="evidence" value="ECO:0007669"/>
    <property type="project" value="TreeGrafter"/>
</dbReference>
<organism evidence="3 4">
    <name type="scientific">Crassostrea virginica</name>
    <name type="common">Eastern oyster</name>
    <dbReference type="NCBI Taxonomy" id="6565"/>
    <lineage>
        <taxon>Eukaryota</taxon>
        <taxon>Metazoa</taxon>
        <taxon>Spiralia</taxon>
        <taxon>Lophotrochozoa</taxon>
        <taxon>Mollusca</taxon>
        <taxon>Bivalvia</taxon>
        <taxon>Autobranchia</taxon>
        <taxon>Pteriomorphia</taxon>
        <taxon>Ostreida</taxon>
        <taxon>Ostreoidea</taxon>
        <taxon>Ostreidae</taxon>
        <taxon>Crassostrea</taxon>
    </lineage>
</organism>
<proteinExistence type="predicted"/>
<evidence type="ECO:0000313" key="4">
    <source>
        <dbReference type="RefSeq" id="XP_022287501.1"/>
    </source>
</evidence>
<feature type="compositionally biased region" description="Basic and acidic residues" evidence="1">
    <location>
        <begin position="290"/>
        <end position="303"/>
    </location>
</feature>
<dbReference type="SUPFAM" id="SSF48464">
    <property type="entry name" value="ENTH/VHS domain"/>
    <property type="match status" value="1"/>
</dbReference>
<dbReference type="GeneID" id="111100154"/>
<dbReference type="AlphaFoldDB" id="A0A8B8A7S4"/>
<feature type="compositionally biased region" description="Basic and acidic residues" evidence="1">
    <location>
        <begin position="260"/>
        <end position="269"/>
    </location>
</feature>
<dbReference type="PANTHER" id="PTHR12276:SF45">
    <property type="entry name" value="CLATHRIN INTERACTOR 1"/>
    <property type="match status" value="1"/>
</dbReference>
<dbReference type="InterPro" id="IPR008942">
    <property type="entry name" value="ENTH_VHS"/>
</dbReference>
<dbReference type="GO" id="GO:0005543">
    <property type="term" value="F:phospholipid binding"/>
    <property type="evidence" value="ECO:0007669"/>
    <property type="project" value="TreeGrafter"/>
</dbReference>
<dbReference type="Gene3D" id="1.25.40.90">
    <property type="match status" value="1"/>
</dbReference>
<dbReference type="CDD" id="cd16989">
    <property type="entry name" value="ENTH_EpsinR"/>
    <property type="match status" value="1"/>
</dbReference>